<dbReference type="Proteomes" id="UP000070544">
    <property type="component" value="Unassembled WGS sequence"/>
</dbReference>
<evidence type="ECO:0000313" key="5">
    <source>
        <dbReference type="Proteomes" id="UP000070544"/>
    </source>
</evidence>
<reference evidence="4 5" key="1">
    <citation type="journal article" date="2015" name="Genome Biol. Evol.">
        <title>Phylogenomic analyses indicate that early fungi evolved digesting cell walls of algal ancestors of land plants.</title>
        <authorList>
            <person name="Chang Y."/>
            <person name="Wang S."/>
            <person name="Sekimoto S."/>
            <person name="Aerts A.L."/>
            <person name="Choi C."/>
            <person name="Clum A."/>
            <person name="LaButti K.M."/>
            <person name="Lindquist E.A."/>
            <person name="Yee Ngan C."/>
            <person name="Ohm R.A."/>
            <person name="Salamov A.A."/>
            <person name="Grigoriev I.V."/>
            <person name="Spatafora J.W."/>
            <person name="Berbee M.L."/>
        </authorList>
    </citation>
    <scope>NUCLEOTIDE SEQUENCE [LARGE SCALE GENOMIC DNA]</scope>
    <source>
        <strain evidence="4 5">JEL478</strain>
    </source>
</reference>
<dbReference type="Pfam" id="PF03914">
    <property type="entry name" value="CBF"/>
    <property type="match status" value="1"/>
</dbReference>
<dbReference type="GO" id="GO:0030692">
    <property type="term" value="C:Noc4p-Nop14p complex"/>
    <property type="evidence" value="ECO:0007669"/>
    <property type="project" value="TreeGrafter"/>
</dbReference>
<evidence type="ECO:0000256" key="1">
    <source>
        <dbReference type="ARBA" id="ARBA00007797"/>
    </source>
</evidence>
<dbReference type="GO" id="GO:0042254">
    <property type="term" value="P:ribosome biogenesis"/>
    <property type="evidence" value="ECO:0007669"/>
    <property type="project" value="InterPro"/>
</dbReference>
<proteinExistence type="inferred from homology"/>
<dbReference type="InterPro" id="IPR005612">
    <property type="entry name" value="CCAAT-binding_factor"/>
</dbReference>
<dbReference type="EMBL" id="KQ965741">
    <property type="protein sequence ID" value="KXS18598.1"/>
    <property type="molecule type" value="Genomic_DNA"/>
</dbReference>
<dbReference type="PANTHER" id="PTHR12455:SF0">
    <property type="entry name" value="NUCLEOLAR COMPLEX PROTEIN 4 HOMOLOG"/>
    <property type="match status" value="1"/>
</dbReference>
<dbReference type="GO" id="GO:0032040">
    <property type="term" value="C:small-subunit processome"/>
    <property type="evidence" value="ECO:0007669"/>
    <property type="project" value="TreeGrafter"/>
</dbReference>
<keyword evidence="2" id="KW-0812">Transmembrane</keyword>
<organism evidence="4 5">
    <name type="scientific">Gonapodya prolifera (strain JEL478)</name>
    <name type="common">Monoblepharis prolifera</name>
    <dbReference type="NCBI Taxonomy" id="1344416"/>
    <lineage>
        <taxon>Eukaryota</taxon>
        <taxon>Fungi</taxon>
        <taxon>Fungi incertae sedis</taxon>
        <taxon>Chytridiomycota</taxon>
        <taxon>Chytridiomycota incertae sedis</taxon>
        <taxon>Monoblepharidomycetes</taxon>
        <taxon>Monoblepharidales</taxon>
        <taxon>Gonapodyaceae</taxon>
        <taxon>Gonapodya</taxon>
    </lineage>
</organism>
<feature type="transmembrane region" description="Helical" evidence="2">
    <location>
        <begin position="6"/>
        <end position="26"/>
    </location>
</feature>
<sequence length="246" mass="27361">MDFLTGAYDAGGVLSILALNGVFALMQKHNLDYPNFYPKLYRLLDDRVMRVKYRSRFLRLLDLFLGSTHLPAYLVAAFAKRLSRLLLTAPPAATVAVLPLIHNLLKRHPACLVLIHRSDEQVSQWRAALVAAGASGSGFPDPYDHAEEDPAKCNALMSSLWEVASLRGHYLPVVKGLARAFEDRLGREEFQVEEFLDEDWVSLIEAETTRPIKTDPPAGRWTGSASDLGWDRELVAMMVKGGGVEV</sequence>
<feature type="transmembrane region" description="Helical" evidence="2">
    <location>
        <begin position="57"/>
        <end position="79"/>
    </location>
</feature>
<dbReference type="OrthoDB" id="10263185at2759"/>
<protein>
    <submittedName>
        <fullName evidence="4">CBF-domain-containing protein</fullName>
    </submittedName>
</protein>
<name>A0A139APE5_GONPJ</name>
<accession>A0A139APE5</accession>
<dbReference type="AlphaFoldDB" id="A0A139APE5"/>
<comment type="similarity">
    <text evidence="1">Belongs to the CBF/MAK21 family.</text>
</comment>
<dbReference type="InterPro" id="IPR027193">
    <property type="entry name" value="Noc4"/>
</dbReference>
<keyword evidence="5" id="KW-1185">Reference proteome</keyword>
<keyword evidence="2" id="KW-1133">Transmembrane helix</keyword>
<dbReference type="STRING" id="1344416.A0A139APE5"/>
<keyword evidence="2" id="KW-0472">Membrane</keyword>
<gene>
    <name evidence="4" type="ORF">M427DRAFT_53556</name>
</gene>
<evidence type="ECO:0000259" key="3">
    <source>
        <dbReference type="Pfam" id="PF03914"/>
    </source>
</evidence>
<evidence type="ECO:0000256" key="2">
    <source>
        <dbReference type="SAM" id="Phobius"/>
    </source>
</evidence>
<evidence type="ECO:0000313" key="4">
    <source>
        <dbReference type="EMBL" id="KXS18598.1"/>
    </source>
</evidence>
<dbReference type="PANTHER" id="PTHR12455">
    <property type="entry name" value="NUCLEOLAR COMPLEX PROTEIN 4"/>
    <property type="match status" value="1"/>
</dbReference>
<dbReference type="OMA" id="HNLGNDP"/>
<feature type="domain" description="CCAAT-binding factor" evidence="3">
    <location>
        <begin position="15"/>
        <end position="178"/>
    </location>
</feature>